<sequence length="438" mass="48977">MDPLSAVASIIAITQAVAAIGDGIKTLRSLAQASAEFCDMLNELSSPQALLDHLRSAMDDAVKSKSSLPSEALDRIAKFQVELSQIVNEIHVMANDLVRKSTGLNKVGEQKISGVRWQFRRGRITQLRDKARRCRDSISTCFDILGFSQMLHQGRMVINVHSLVETSTRRLNSQLDSFIAISQDQHRLVQSISESNKRVEDKAESLTAATGHLQQTADQVTNLVNRFDAIEEKLSTAISRTVTTAYSHPQAHHGSHFIQIQASVQQRCSRYCQCQCHRTVDFQTPRWARSIIGSIAMQYNSIPIFDPRRCNVPTCHSAKKGSLRVAYQFPKWLLNRALSITAIWGSLTNQGAALYLRLPRVINDNLINLAVTFTALERDRGLRISHVERLVEYKILPTDIVEESGETIFNHLISLGYAPTMVSLLEKSSIIGFNVQEL</sequence>
<keyword evidence="1" id="KW-0175">Coiled coil</keyword>
<accession>A0AA40C955</accession>
<dbReference type="Proteomes" id="UP001174934">
    <property type="component" value="Unassembled WGS sequence"/>
</dbReference>
<comment type="caution">
    <text evidence="2">The sequence shown here is derived from an EMBL/GenBank/DDBJ whole genome shotgun (WGS) entry which is preliminary data.</text>
</comment>
<organism evidence="2 3">
    <name type="scientific">Bombardia bombarda</name>
    <dbReference type="NCBI Taxonomy" id="252184"/>
    <lineage>
        <taxon>Eukaryota</taxon>
        <taxon>Fungi</taxon>
        <taxon>Dikarya</taxon>
        <taxon>Ascomycota</taxon>
        <taxon>Pezizomycotina</taxon>
        <taxon>Sordariomycetes</taxon>
        <taxon>Sordariomycetidae</taxon>
        <taxon>Sordariales</taxon>
        <taxon>Lasiosphaeriaceae</taxon>
        <taxon>Bombardia</taxon>
    </lineage>
</organism>
<name>A0AA40C955_9PEZI</name>
<evidence type="ECO:0000256" key="1">
    <source>
        <dbReference type="SAM" id="Coils"/>
    </source>
</evidence>
<proteinExistence type="predicted"/>
<reference evidence="2" key="1">
    <citation type="submission" date="2023-06" db="EMBL/GenBank/DDBJ databases">
        <title>Genome-scale phylogeny and comparative genomics of the fungal order Sordariales.</title>
        <authorList>
            <consortium name="Lawrence Berkeley National Laboratory"/>
            <person name="Hensen N."/>
            <person name="Bonometti L."/>
            <person name="Westerberg I."/>
            <person name="Brannstrom I.O."/>
            <person name="Guillou S."/>
            <person name="Cros-Aarteil S."/>
            <person name="Calhoun S."/>
            <person name="Haridas S."/>
            <person name="Kuo A."/>
            <person name="Mondo S."/>
            <person name="Pangilinan J."/>
            <person name="Riley R."/>
            <person name="LaButti K."/>
            <person name="Andreopoulos B."/>
            <person name="Lipzen A."/>
            <person name="Chen C."/>
            <person name="Yanf M."/>
            <person name="Daum C."/>
            <person name="Ng V."/>
            <person name="Clum A."/>
            <person name="Steindorff A."/>
            <person name="Ohm R."/>
            <person name="Martin F."/>
            <person name="Silar P."/>
            <person name="Natvig D."/>
            <person name="Lalanne C."/>
            <person name="Gautier V."/>
            <person name="Ament-velasquez S.L."/>
            <person name="Kruys A."/>
            <person name="Hutchinson M.I."/>
            <person name="Powell A.J."/>
            <person name="Barry K."/>
            <person name="Miller A.N."/>
            <person name="Grigoriev I.V."/>
            <person name="Debuchy R."/>
            <person name="Gladieux P."/>
            <person name="Thoren M.H."/>
            <person name="Johannesson H."/>
        </authorList>
    </citation>
    <scope>NUCLEOTIDE SEQUENCE</scope>
    <source>
        <strain evidence="2">SMH3391-2</strain>
    </source>
</reference>
<dbReference type="EMBL" id="JAULSR010000002">
    <property type="protein sequence ID" value="KAK0629239.1"/>
    <property type="molecule type" value="Genomic_DNA"/>
</dbReference>
<keyword evidence="3" id="KW-1185">Reference proteome</keyword>
<protein>
    <recommendedName>
        <fullName evidence="4">Fungal N-terminal domain-containing protein</fullName>
    </recommendedName>
</protein>
<gene>
    <name evidence="2" type="ORF">B0T17DRAFT_181609</name>
</gene>
<dbReference type="AlphaFoldDB" id="A0AA40C955"/>
<evidence type="ECO:0008006" key="4">
    <source>
        <dbReference type="Google" id="ProtNLM"/>
    </source>
</evidence>
<evidence type="ECO:0000313" key="3">
    <source>
        <dbReference type="Proteomes" id="UP001174934"/>
    </source>
</evidence>
<feature type="coiled-coil region" evidence="1">
    <location>
        <begin position="189"/>
        <end position="233"/>
    </location>
</feature>
<evidence type="ECO:0000313" key="2">
    <source>
        <dbReference type="EMBL" id="KAK0629239.1"/>
    </source>
</evidence>